<sequence>MSKWQEDMDQRPSGREERHYRAVPAPASYEGVGWALARAYPAAGDTLPKDMLDLLGELDRG</sequence>
<protein>
    <recommendedName>
        <fullName evidence="4">Anti-sigma factor NepR domain-containing protein</fullName>
    </recommendedName>
</protein>
<evidence type="ECO:0000256" key="1">
    <source>
        <dbReference type="SAM" id="MobiDB-lite"/>
    </source>
</evidence>
<proteinExistence type="predicted"/>
<comment type="caution">
    <text evidence="2">The sequence shown here is derived from an EMBL/GenBank/DDBJ whole genome shotgun (WGS) entry which is preliminary data.</text>
</comment>
<feature type="region of interest" description="Disordered" evidence="1">
    <location>
        <begin position="1"/>
        <end position="22"/>
    </location>
</feature>
<dbReference type="AlphaFoldDB" id="A0A841J426"/>
<evidence type="ECO:0008006" key="4">
    <source>
        <dbReference type="Google" id="ProtNLM"/>
    </source>
</evidence>
<accession>A0A841J426</accession>
<evidence type="ECO:0000313" key="3">
    <source>
        <dbReference type="Proteomes" id="UP000552700"/>
    </source>
</evidence>
<reference evidence="2 3" key="1">
    <citation type="submission" date="2020-08" db="EMBL/GenBank/DDBJ databases">
        <title>Genomic Encyclopedia of Type Strains, Phase IV (KMG-IV): sequencing the most valuable type-strain genomes for metagenomic binning, comparative biology and taxonomic classification.</title>
        <authorList>
            <person name="Goeker M."/>
        </authorList>
    </citation>
    <scope>NUCLEOTIDE SEQUENCE [LARGE SCALE GENOMIC DNA]</scope>
    <source>
        <strain evidence="2 3">DSM 102255</strain>
    </source>
</reference>
<gene>
    <name evidence="2" type="ORF">FHS92_002849</name>
</gene>
<name>A0A841J426_9SPHN</name>
<dbReference type="EMBL" id="JACIJP010000005">
    <property type="protein sequence ID" value="MBB6125092.1"/>
    <property type="molecule type" value="Genomic_DNA"/>
</dbReference>
<organism evidence="2 3">
    <name type="scientific">Sphingobium subterraneum</name>
    <dbReference type="NCBI Taxonomy" id="627688"/>
    <lineage>
        <taxon>Bacteria</taxon>
        <taxon>Pseudomonadati</taxon>
        <taxon>Pseudomonadota</taxon>
        <taxon>Alphaproteobacteria</taxon>
        <taxon>Sphingomonadales</taxon>
        <taxon>Sphingomonadaceae</taxon>
        <taxon>Sphingobium</taxon>
    </lineage>
</organism>
<dbReference type="Proteomes" id="UP000552700">
    <property type="component" value="Unassembled WGS sequence"/>
</dbReference>
<evidence type="ECO:0000313" key="2">
    <source>
        <dbReference type="EMBL" id="MBB6125092.1"/>
    </source>
</evidence>
<feature type="compositionally biased region" description="Basic and acidic residues" evidence="1">
    <location>
        <begin position="1"/>
        <end position="20"/>
    </location>
</feature>
<keyword evidence="3" id="KW-1185">Reference proteome</keyword>